<reference evidence="3" key="1">
    <citation type="submission" date="2021-02" db="EMBL/GenBank/DDBJ databases">
        <authorList>
            <person name="Dougan E. K."/>
            <person name="Rhodes N."/>
            <person name="Thang M."/>
            <person name="Chan C."/>
        </authorList>
    </citation>
    <scope>NUCLEOTIDE SEQUENCE</scope>
</reference>
<keyword evidence="4" id="KW-1185">Reference proteome</keyword>
<name>A0A812U9G5_9DINO</name>
<keyword evidence="1" id="KW-0677">Repeat</keyword>
<evidence type="ECO:0000313" key="4">
    <source>
        <dbReference type="Proteomes" id="UP000604046"/>
    </source>
</evidence>
<dbReference type="InterPro" id="IPR011990">
    <property type="entry name" value="TPR-like_helical_dom_sf"/>
</dbReference>
<feature type="region of interest" description="Disordered" evidence="2">
    <location>
        <begin position="630"/>
        <end position="652"/>
    </location>
</feature>
<dbReference type="InterPro" id="IPR002885">
    <property type="entry name" value="PPR_rpt"/>
</dbReference>
<dbReference type="PANTHER" id="PTHR47447:SF17">
    <property type="entry name" value="OS12G0638900 PROTEIN"/>
    <property type="match status" value="1"/>
</dbReference>
<dbReference type="AlphaFoldDB" id="A0A812U9G5"/>
<dbReference type="Gene3D" id="1.25.40.10">
    <property type="entry name" value="Tetratricopeptide repeat domain"/>
    <property type="match status" value="3"/>
</dbReference>
<evidence type="ECO:0000256" key="1">
    <source>
        <dbReference type="ARBA" id="ARBA00022737"/>
    </source>
</evidence>
<dbReference type="EMBL" id="CAJNDS010002666">
    <property type="protein sequence ID" value="CAE7560258.1"/>
    <property type="molecule type" value="Genomic_DNA"/>
</dbReference>
<organism evidence="3 4">
    <name type="scientific">Symbiodinium natans</name>
    <dbReference type="NCBI Taxonomy" id="878477"/>
    <lineage>
        <taxon>Eukaryota</taxon>
        <taxon>Sar</taxon>
        <taxon>Alveolata</taxon>
        <taxon>Dinophyceae</taxon>
        <taxon>Suessiales</taxon>
        <taxon>Symbiodiniaceae</taxon>
        <taxon>Symbiodinium</taxon>
    </lineage>
</organism>
<accession>A0A812U9G5</accession>
<evidence type="ECO:0000256" key="2">
    <source>
        <dbReference type="SAM" id="MobiDB-lite"/>
    </source>
</evidence>
<dbReference type="OrthoDB" id="411430at2759"/>
<comment type="caution">
    <text evidence="3">The sequence shown here is derived from an EMBL/GenBank/DDBJ whole genome shotgun (WGS) entry which is preliminary data.</text>
</comment>
<proteinExistence type="predicted"/>
<gene>
    <name evidence="3" type="primary">EMB2654</name>
    <name evidence="3" type="ORF">SNAT2548_LOCUS31581</name>
</gene>
<sequence>MDSAGQARPQSRPALAERTGHVAALARRSSWQRAVALAAEIPAELRDARLQDAALAAFSRSRRWREVLGLVPLSPSTSSCNVALAACQRARRWKLALHLAQVPSCPDLQTYNAAIAAYSAAPAESAGAAALVAALRAEGYQPDQVTYNSWAKACARSDGWQAAVRVVFQEADKVDAVAATAAASAVSGRWRSALACVCGLKLRGSQSDTTLLNTAISSCSTATLWQPALQILQDLVCPSGLHHPDIVTCNTVITACGRGEQGSRVMKLLAALENWSLKANQITLNSLLSACDGRGDWVMAMSLLQRQSRRSVKADTASLTACLGATGRSSQWVAAQALLASSNCAGLRGDRHAVSVGVLAGSRGFAWNSALLYVTDIGTAVLDWTGHWEAAAVLWEFFGSKGMESSTDASNSVLGAHRAQWPRALHHLHAARRLRLADQASFNAAMSTCCGTRSWHQALCWLDESHHRLVTIKEDVMVGFNTAMSCCESIVTWTRSLDLLNALLEAAAQPDQKSYRSPIRMAGCGSSWELAAKLCAEMLGRRVLDGDASALSAAVWAAEAAEVPVALARGWTVQADGAVTKASAALHSLAKLQRKALRGAWRELSKSHEGGAQENPARSGLATAAQHFSAAYPPMAPPRRNPARATVRHEWL</sequence>
<dbReference type="PANTHER" id="PTHR47447">
    <property type="entry name" value="OS03G0856100 PROTEIN"/>
    <property type="match status" value="1"/>
</dbReference>
<dbReference type="Pfam" id="PF13812">
    <property type="entry name" value="PPR_3"/>
    <property type="match status" value="1"/>
</dbReference>
<evidence type="ECO:0000313" key="3">
    <source>
        <dbReference type="EMBL" id="CAE7560258.1"/>
    </source>
</evidence>
<protein>
    <submittedName>
        <fullName evidence="3">EMB2654 protein</fullName>
    </submittedName>
</protein>
<dbReference type="Proteomes" id="UP000604046">
    <property type="component" value="Unassembled WGS sequence"/>
</dbReference>